<feature type="transmembrane region" description="Helical" evidence="1">
    <location>
        <begin position="31"/>
        <end position="56"/>
    </location>
</feature>
<evidence type="ECO:0000256" key="1">
    <source>
        <dbReference type="SAM" id="Phobius"/>
    </source>
</evidence>
<proteinExistence type="predicted"/>
<accession>A0A645DII0</accession>
<keyword evidence="1" id="KW-1133">Transmembrane helix</keyword>
<reference evidence="2" key="1">
    <citation type="submission" date="2019-08" db="EMBL/GenBank/DDBJ databases">
        <authorList>
            <person name="Kucharzyk K."/>
            <person name="Murdoch R.W."/>
            <person name="Higgins S."/>
            <person name="Loffler F."/>
        </authorList>
    </citation>
    <scope>NUCLEOTIDE SEQUENCE</scope>
</reference>
<sequence length="163" mass="17893">MAVIAPPKSVMQTKATFIHCHDLLFFSGLGLYSITVSISPILLIVAFGSFASIALIMSITEIRYTSFSSFGISNIINSPKSCTFESWQYTSATSLSITAFLPVIHVFFTGLMNTSNIPPPFMKVCADFHLIYKKAPAKVLCSGKCLNIFLIIKNNILNQTIIN</sequence>
<protein>
    <submittedName>
        <fullName evidence="2">Uncharacterized protein</fullName>
    </submittedName>
</protein>
<dbReference type="AlphaFoldDB" id="A0A645DII0"/>
<comment type="caution">
    <text evidence="2">The sequence shown here is derived from an EMBL/GenBank/DDBJ whole genome shotgun (WGS) entry which is preliminary data.</text>
</comment>
<keyword evidence="1" id="KW-0812">Transmembrane</keyword>
<evidence type="ECO:0000313" key="2">
    <source>
        <dbReference type="EMBL" id="MPM89099.1"/>
    </source>
</evidence>
<name>A0A645DII0_9ZZZZ</name>
<organism evidence="2">
    <name type="scientific">bioreactor metagenome</name>
    <dbReference type="NCBI Taxonomy" id="1076179"/>
    <lineage>
        <taxon>unclassified sequences</taxon>
        <taxon>metagenomes</taxon>
        <taxon>ecological metagenomes</taxon>
    </lineage>
</organism>
<dbReference type="EMBL" id="VSSQ01036589">
    <property type="protein sequence ID" value="MPM89099.1"/>
    <property type="molecule type" value="Genomic_DNA"/>
</dbReference>
<keyword evidence="1" id="KW-0472">Membrane</keyword>
<gene>
    <name evidence="2" type="ORF">SDC9_136207</name>
</gene>